<keyword evidence="2" id="KW-1185">Reference proteome</keyword>
<gene>
    <name evidence="1" type="ORF">AVEN_23676_1</name>
</gene>
<dbReference type="Proteomes" id="UP000499080">
    <property type="component" value="Unassembled WGS sequence"/>
</dbReference>
<evidence type="ECO:0000313" key="2">
    <source>
        <dbReference type="Proteomes" id="UP000499080"/>
    </source>
</evidence>
<reference evidence="1 2" key="1">
    <citation type="journal article" date="2019" name="Sci. Rep.">
        <title>Orb-weaving spider Araneus ventricosus genome elucidates the spidroin gene catalogue.</title>
        <authorList>
            <person name="Kono N."/>
            <person name="Nakamura H."/>
            <person name="Ohtoshi R."/>
            <person name="Moran D.A.P."/>
            <person name="Shinohara A."/>
            <person name="Yoshida Y."/>
            <person name="Fujiwara M."/>
            <person name="Mori M."/>
            <person name="Tomita M."/>
            <person name="Arakawa K."/>
        </authorList>
    </citation>
    <scope>NUCLEOTIDE SEQUENCE [LARGE SCALE GENOMIC DNA]</scope>
</reference>
<proteinExistence type="predicted"/>
<dbReference type="EMBL" id="BGPR01000080">
    <property type="protein sequence ID" value="GBL91630.1"/>
    <property type="molecule type" value="Genomic_DNA"/>
</dbReference>
<protein>
    <submittedName>
        <fullName evidence="1">Uncharacterized protein</fullName>
    </submittedName>
</protein>
<sequence length="151" mass="17212">MKYIPLCQGRGKVFALWVEGFQVRNPIPLKIRRALGLLNAKSYIGSKRPPAGVVRKFGERGVSSCVVLVVCPWFKIARFVPRIASKRHLNITKLKYPSVTLDLSLTENGGNNKKIHIFLWSEDLLSPELSKFYYTFFQPGIEIVMQVFLNT</sequence>
<name>A0A4Y2BHB0_ARAVE</name>
<comment type="caution">
    <text evidence="1">The sequence shown here is derived from an EMBL/GenBank/DDBJ whole genome shotgun (WGS) entry which is preliminary data.</text>
</comment>
<evidence type="ECO:0000313" key="1">
    <source>
        <dbReference type="EMBL" id="GBL91630.1"/>
    </source>
</evidence>
<accession>A0A4Y2BHB0</accession>
<dbReference type="AlphaFoldDB" id="A0A4Y2BHB0"/>
<organism evidence="1 2">
    <name type="scientific">Araneus ventricosus</name>
    <name type="common">Orbweaver spider</name>
    <name type="synonym">Epeira ventricosa</name>
    <dbReference type="NCBI Taxonomy" id="182803"/>
    <lineage>
        <taxon>Eukaryota</taxon>
        <taxon>Metazoa</taxon>
        <taxon>Ecdysozoa</taxon>
        <taxon>Arthropoda</taxon>
        <taxon>Chelicerata</taxon>
        <taxon>Arachnida</taxon>
        <taxon>Araneae</taxon>
        <taxon>Araneomorphae</taxon>
        <taxon>Entelegynae</taxon>
        <taxon>Araneoidea</taxon>
        <taxon>Araneidae</taxon>
        <taxon>Araneus</taxon>
    </lineage>
</organism>